<dbReference type="GO" id="GO:0033328">
    <property type="term" value="F:peroxisome membrane targeting sequence binding"/>
    <property type="evidence" value="ECO:0000318"/>
    <property type="project" value="GO_Central"/>
</dbReference>
<dbReference type="PANTHER" id="PTHR12774">
    <property type="entry name" value="PEROXISOMAL BIOGENESIS FACTOR 19"/>
    <property type="match status" value="1"/>
</dbReference>
<dbReference type="KEGG" id="yli:2907615"/>
<dbReference type="PANTHER" id="PTHR12774:SF2">
    <property type="entry name" value="PEROXISOMAL BIOGENESIS FACTOR 19"/>
    <property type="match status" value="1"/>
</dbReference>
<dbReference type="InterPro" id="IPR006708">
    <property type="entry name" value="Pex19"/>
</dbReference>
<sequence>MSHEEDLDDLDDFLDEFDEQVLSKPPGAQKDATPTTSTAPTTAEAKPDATKKSTETSGTDSKTEGADTADKNAATDSAEAGAEKVSLPNLEDQLAGLKMDDFLKDIEADPESKAQFESLLKEINNVTSATASEKAQQPKSFKETISATADRLNQSNQEMGDMPLGDDMLAGLMEQLSGAGGFGEGGEGDFGDMLGGIMRQLASKEVLYQPLKEMHDNYPKWWDEHGSKVTEEKERDRLKLQQDIVGKICAKFEDPSYSDDSEADRAVITQLMDEMQETGAPPDEIMSNVADGSIPGGLDGLGLGGLGGGKMPEMPENMPECNQQ</sequence>
<dbReference type="Pfam" id="PF04614">
    <property type="entry name" value="Pex19"/>
    <property type="match status" value="1"/>
</dbReference>
<feature type="compositionally biased region" description="Acidic residues" evidence="1">
    <location>
        <begin position="1"/>
        <end position="19"/>
    </location>
</feature>
<dbReference type="HOGENOM" id="CLU_863835_0_0_1"/>
<dbReference type="InParanoid" id="F2Z6D3"/>
<dbReference type="Proteomes" id="UP000001300">
    <property type="component" value="Chromosome B"/>
</dbReference>
<organism evidence="2 3">
    <name type="scientific">Yarrowia lipolytica (strain CLIB 122 / E 150)</name>
    <name type="common">Yeast</name>
    <name type="synonym">Candida lipolytica</name>
    <dbReference type="NCBI Taxonomy" id="284591"/>
    <lineage>
        <taxon>Eukaryota</taxon>
        <taxon>Fungi</taxon>
        <taxon>Dikarya</taxon>
        <taxon>Ascomycota</taxon>
        <taxon>Saccharomycotina</taxon>
        <taxon>Dipodascomycetes</taxon>
        <taxon>Dipodascales</taxon>
        <taxon>Dipodascales incertae sedis</taxon>
        <taxon>Yarrowia</taxon>
    </lineage>
</organism>
<dbReference type="OrthoDB" id="21292at2759"/>
<dbReference type="GO" id="GO:0005778">
    <property type="term" value="C:peroxisomal membrane"/>
    <property type="evidence" value="ECO:0000318"/>
    <property type="project" value="GO_Central"/>
</dbReference>
<proteinExistence type="predicted"/>
<dbReference type="RefSeq" id="XP_501231.1">
    <property type="nucleotide sequence ID" value="XM_501231.1"/>
</dbReference>
<dbReference type="OMA" id="YEPMREM"/>
<feature type="region of interest" description="Disordered" evidence="1">
    <location>
        <begin position="278"/>
        <end position="324"/>
    </location>
</feature>
<evidence type="ECO:0000313" key="2">
    <source>
        <dbReference type="EMBL" id="CAG83484.1"/>
    </source>
</evidence>
<feature type="region of interest" description="Disordered" evidence="1">
    <location>
        <begin position="1"/>
        <end position="90"/>
    </location>
</feature>
<dbReference type="EMBL" id="CR382128">
    <property type="protein sequence ID" value="CAG83484.1"/>
    <property type="molecule type" value="Genomic_DNA"/>
</dbReference>
<dbReference type="STRING" id="284591.F2Z6D3"/>
<name>F2Z6D3_YARLI</name>
<feature type="compositionally biased region" description="Basic and acidic residues" evidence="1">
    <location>
        <begin position="45"/>
        <end position="54"/>
    </location>
</feature>
<keyword evidence="3" id="KW-1185">Reference proteome</keyword>
<dbReference type="AlphaFoldDB" id="F2Z6D3"/>
<dbReference type="FunCoup" id="F2Z6D3">
    <property type="interactions" value="270"/>
</dbReference>
<evidence type="ECO:0000313" key="3">
    <source>
        <dbReference type="Proteomes" id="UP000001300"/>
    </source>
</evidence>
<feature type="compositionally biased region" description="Gly residues" evidence="1">
    <location>
        <begin position="294"/>
        <end position="310"/>
    </location>
</feature>
<gene>
    <name evidence="2" type="ORF">YALI0_B22660g</name>
</gene>
<feature type="compositionally biased region" description="Basic and acidic residues" evidence="1">
    <location>
        <begin position="61"/>
        <end position="70"/>
    </location>
</feature>
<dbReference type="GO" id="GO:0045046">
    <property type="term" value="P:protein import into peroxisome membrane"/>
    <property type="evidence" value="ECO:0000318"/>
    <property type="project" value="GO_Central"/>
</dbReference>
<evidence type="ECO:0000256" key="1">
    <source>
        <dbReference type="SAM" id="MobiDB-lite"/>
    </source>
</evidence>
<dbReference type="InterPro" id="IPR038322">
    <property type="entry name" value="Pex19_C_sf"/>
</dbReference>
<protein>
    <submittedName>
        <fullName evidence="2">YALI0B22660p</fullName>
    </submittedName>
</protein>
<reference evidence="2 3" key="1">
    <citation type="journal article" date="2004" name="Nature">
        <title>Genome evolution in yeasts.</title>
        <authorList>
            <consortium name="Genolevures"/>
            <person name="Dujon B."/>
            <person name="Sherman D."/>
            <person name="Fischer G."/>
            <person name="Durrens P."/>
            <person name="Casaregola S."/>
            <person name="Lafontaine I."/>
            <person name="de Montigny J."/>
            <person name="Marck C."/>
            <person name="Neuveglise C."/>
            <person name="Talla E."/>
            <person name="Goffard N."/>
            <person name="Frangeul L."/>
            <person name="Aigle M."/>
            <person name="Anthouard V."/>
            <person name="Babour A."/>
            <person name="Barbe V."/>
            <person name="Barnay S."/>
            <person name="Blanchin S."/>
            <person name="Beckerich J.M."/>
            <person name="Beyne E."/>
            <person name="Bleykasten C."/>
            <person name="Boisrame A."/>
            <person name="Boyer J."/>
            <person name="Cattolico L."/>
            <person name="Confanioleri F."/>
            <person name="de Daruvar A."/>
            <person name="Despons L."/>
            <person name="Fabre E."/>
            <person name="Fairhead C."/>
            <person name="Ferry-Dumazet H."/>
            <person name="Groppi A."/>
            <person name="Hantraye F."/>
            <person name="Hennequin C."/>
            <person name="Jauniaux N."/>
            <person name="Joyet P."/>
            <person name="Kachouri R."/>
            <person name="Kerrest A."/>
            <person name="Koszul R."/>
            <person name="Lemaire M."/>
            <person name="Lesur I."/>
            <person name="Ma L."/>
            <person name="Muller H."/>
            <person name="Nicaud J.M."/>
            <person name="Nikolski M."/>
            <person name="Oztas S."/>
            <person name="Ozier-Kalogeropoulos O."/>
            <person name="Pellenz S."/>
            <person name="Potier S."/>
            <person name="Richard G.F."/>
            <person name="Straub M.L."/>
            <person name="Suleau A."/>
            <person name="Swennene D."/>
            <person name="Tekaia F."/>
            <person name="Wesolowski-Louvel M."/>
            <person name="Westhof E."/>
            <person name="Wirth B."/>
            <person name="Zeniou-Meyer M."/>
            <person name="Zivanovic I."/>
            <person name="Bolotin-Fukuhara M."/>
            <person name="Thierry A."/>
            <person name="Bouchier C."/>
            <person name="Caudron B."/>
            <person name="Scarpelli C."/>
            <person name="Gaillardin C."/>
            <person name="Weissenbach J."/>
            <person name="Wincker P."/>
            <person name="Souciet J.L."/>
        </authorList>
    </citation>
    <scope>NUCLEOTIDE SEQUENCE [LARGE SCALE GENOMIC DNA]</scope>
    <source>
        <strain evidence="3">CLIB 122 / E 150</strain>
    </source>
</reference>
<dbReference type="Gene3D" id="1.20.120.900">
    <property type="entry name" value="Pex19, mPTS binding domain"/>
    <property type="match status" value="1"/>
</dbReference>
<accession>F2Z6D3</accession>
<dbReference type="VEuPathDB" id="FungiDB:YALI0_B22660g"/>
<feature type="compositionally biased region" description="Low complexity" evidence="1">
    <location>
        <begin position="32"/>
        <end position="44"/>
    </location>
</feature>